<evidence type="ECO:0008006" key="4">
    <source>
        <dbReference type="Google" id="ProtNLM"/>
    </source>
</evidence>
<dbReference type="SUPFAM" id="SSF53720">
    <property type="entry name" value="ALDH-like"/>
    <property type="match status" value="1"/>
</dbReference>
<dbReference type="AlphaFoldDB" id="A0ABD3P633"/>
<sequence length="659" mass="71594">MPPATDRQGGICTDQVVGGGPASSLLPDAYRRAIDELTAVHPSHPRLMTLSDESRLLLAREILTALYCRKDEWAGVGDWAAEEARLMRLAGSAADACASGAVLTLASVVGGYLRTFVDALEYELGKECDERRRRTPELLARRRSFADDRGREVVAYGPTALPLPGNTFEVWTAASNESKEEEDDENDDEEDQQEQDREGADPDEENTIALVLGAGNQSFLSLIDVLDNALRRRRPVLVKHHPLRPWLRGPYGVILEPLIRRGYLAQVVDVSNDATGALLSHPAVGRVHVTGSTRTSEVVREVLRASRRHLSDDAVRSMITSELGCATPQVMDDGTYTEMELRHACRIIAFGKKSNGGCNCLSAQVVVIPRSWAQKGEFRDALSEELGRQPTPPCYYPGSIERRDVILERCGEVDASRVTLVTAPSLSAETRITDADQVVVVECGTPGEGGYNPEPLLVEAFGPVLAIVELDDSKSGDGEEEDDDYLVSTVVPFLNDKGNIFGSLSCSIFTPASKGDVRERRGMRNALAALQYGGVSINQWNALGYFTAISGGMWGGHRLEKLSQSGNGTIGDLYGIIGDRSAKSVVYGPPLASKPMFDLASPTPAIVFDVLLEFACSPSIFGGLIGALRLVARRSIYGFASYIPFINVFFKKKDKVCIV</sequence>
<gene>
    <name evidence="2" type="ORF">ACHAW5_007424</name>
</gene>
<dbReference type="Proteomes" id="UP001530315">
    <property type="component" value="Unassembled WGS sequence"/>
</dbReference>
<feature type="region of interest" description="Disordered" evidence="1">
    <location>
        <begin position="174"/>
        <end position="203"/>
    </location>
</feature>
<evidence type="ECO:0000256" key="1">
    <source>
        <dbReference type="SAM" id="MobiDB-lite"/>
    </source>
</evidence>
<reference evidence="2 3" key="1">
    <citation type="submission" date="2024-10" db="EMBL/GenBank/DDBJ databases">
        <title>Updated reference genomes for cyclostephanoid diatoms.</title>
        <authorList>
            <person name="Roberts W.R."/>
            <person name="Alverson A.J."/>
        </authorList>
    </citation>
    <scope>NUCLEOTIDE SEQUENCE [LARGE SCALE GENOMIC DNA]</scope>
    <source>
        <strain evidence="2 3">AJA276-08</strain>
    </source>
</reference>
<accession>A0ABD3P633</accession>
<evidence type="ECO:0000313" key="2">
    <source>
        <dbReference type="EMBL" id="KAL3783640.1"/>
    </source>
</evidence>
<keyword evidence="3" id="KW-1185">Reference proteome</keyword>
<dbReference type="EMBL" id="JALLAZ020000963">
    <property type="protein sequence ID" value="KAL3783640.1"/>
    <property type="molecule type" value="Genomic_DNA"/>
</dbReference>
<name>A0ABD3P633_9STRA</name>
<dbReference type="InterPro" id="IPR016163">
    <property type="entry name" value="Ald_DH_C"/>
</dbReference>
<feature type="compositionally biased region" description="Acidic residues" evidence="1">
    <location>
        <begin position="179"/>
        <end position="193"/>
    </location>
</feature>
<evidence type="ECO:0000313" key="3">
    <source>
        <dbReference type="Proteomes" id="UP001530315"/>
    </source>
</evidence>
<dbReference type="Gene3D" id="3.40.309.10">
    <property type="entry name" value="Aldehyde Dehydrogenase, Chain A, domain 2"/>
    <property type="match status" value="1"/>
</dbReference>
<organism evidence="2 3">
    <name type="scientific">Stephanodiscus triporus</name>
    <dbReference type="NCBI Taxonomy" id="2934178"/>
    <lineage>
        <taxon>Eukaryota</taxon>
        <taxon>Sar</taxon>
        <taxon>Stramenopiles</taxon>
        <taxon>Ochrophyta</taxon>
        <taxon>Bacillariophyta</taxon>
        <taxon>Coscinodiscophyceae</taxon>
        <taxon>Thalassiosirophycidae</taxon>
        <taxon>Stephanodiscales</taxon>
        <taxon>Stephanodiscaceae</taxon>
        <taxon>Stephanodiscus</taxon>
    </lineage>
</organism>
<proteinExistence type="predicted"/>
<protein>
    <recommendedName>
        <fullName evidence="4">Aldehyde dehydrogenase domain-containing protein</fullName>
    </recommendedName>
</protein>
<dbReference type="InterPro" id="IPR016161">
    <property type="entry name" value="Ald_DH/histidinol_DH"/>
</dbReference>
<dbReference type="Gene3D" id="3.40.605.10">
    <property type="entry name" value="Aldehyde Dehydrogenase, Chain A, domain 1"/>
    <property type="match status" value="1"/>
</dbReference>
<comment type="caution">
    <text evidence="2">The sequence shown here is derived from an EMBL/GenBank/DDBJ whole genome shotgun (WGS) entry which is preliminary data.</text>
</comment>
<dbReference type="InterPro" id="IPR016162">
    <property type="entry name" value="Ald_DH_N"/>
</dbReference>